<dbReference type="InterPro" id="IPR013983">
    <property type="entry name" value="Ald_Fedxn_OxRdtase_N"/>
</dbReference>
<name>A0A0S6U680_CLOBO</name>
<dbReference type="GO" id="GO:0046872">
    <property type="term" value="F:metal ion binding"/>
    <property type="evidence" value="ECO:0007669"/>
    <property type="project" value="UniProtKB-KW"/>
</dbReference>
<dbReference type="InterPro" id="IPR001203">
    <property type="entry name" value="OxRdtase_Ald_Fedxn_C"/>
</dbReference>
<dbReference type="SUPFAM" id="SSF48310">
    <property type="entry name" value="Aldehyde ferredoxin oxidoreductase, C-terminal domains"/>
    <property type="match status" value="1"/>
</dbReference>
<keyword evidence="3" id="KW-0004">4Fe-4S</keyword>
<dbReference type="Gene3D" id="1.10.569.10">
    <property type="entry name" value="Aldehyde Ferredoxin Oxidoreductase Protein, subunit A, domain 2"/>
    <property type="match status" value="1"/>
</dbReference>
<evidence type="ECO:0000256" key="8">
    <source>
        <dbReference type="ARBA" id="ARBA00049934"/>
    </source>
</evidence>
<dbReference type="HOGENOM" id="CLU_020364_1_0_9"/>
<dbReference type="InterPro" id="IPR013985">
    <property type="entry name" value="Ald_Fedxn_OxRdtase_dom3"/>
</dbReference>
<organism evidence="10">
    <name type="scientific">Clostridium botulinum B str. Osaka05</name>
    <dbReference type="NCBI Taxonomy" id="1407017"/>
    <lineage>
        <taxon>Bacteria</taxon>
        <taxon>Bacillati</taxon>
        <taxon>Bacillota</taxon>
        <taxon>Clostridia</taxon>
        <taxon>Eubacteriales</taxon>
        <taxon>Clostridiaceae</taxon>
        <taxon>Clostridium</taxon>
    </lineage>
</organism>
<dbReference type="PANTHER" id="PTHR30038:SF0">
    <property type="entry name" value="TUNGSTEN-CONTAINING ALDEHYDE FERREDOXIN OXIDOREDUCTASE"/>
    <property type="match status" value="1"/>
</dbReference>
<protein>
    <submittedName>
        <fullName evidence="10">Tungsten-containing aldehyde ferredoxin oxidoreductase</fullName>
    </submittedName>
</protein>
<dbReference type="SMART" id="SM00790">
    <property type="entry name" value="AFOR_N"/>
    <property type="match status" value="1"/>
</dbReference>
<comment type="cofactor">
    <cofactor evidence="1">
        <name>[4Fe-4S] cluster</name>
        <dbReference type="ChEBI" id="CHEBI:49883"/>
    </cofactor>
</comment>
<sequence>MYGYNGKILRIDLTNRECTLESLDEKKAKKFIGARGLGVKTLLEEIDPKIEPLSIENKLVIVTGPITGAPMPTSGRYMVVTKAPLTGTIAISNSGGKWGTELKNAGYDMIIVQGKSDVPVYVNIEDDKIEIKEANHLWGKTSLETTEILCNENNERAKVLCIGPAGEKLSLMAAIMNDIDRAAGRGGVGAVMGSKNLKAIVVKGSGKVKVFNEDEAKKVSLEKIKILREDPVAGGGLPTYGSAVLVNIINENGVHPVRNFQKSYTDEADKISGETLTEDCLVRKNPCYRCPIACGRWVKLDDGTECGGPEYETLWSFGSDCDVYDLNAINVANMLCNEYGLDTISAGATIAAAMELYEKGYIKDEDIKEDGLSLKWGDAEAVVGWTKKMALREGFGDKMADGSYRLCESYGVPEFSMTVKKQELPAYDPRGIQGHGITYAVNNRGGCHIKGYMISPEILGYPEKLDRFSLEGKAAYAKIFHDLTAVIDSLGLCIFTTFGLGVQDYVDMYNVVVGGKLHDAESIMEAGDRIWTLEKLFNLEAGIDSSHDTLPKRLLKEPIPEGPSKGCVHKLSELLPEYYAVRGWDKNGIPTEDTLKKLGLEEYIK</sequence>
<dbReference type="GO" id="GO:0051539">
    <property type="term" value="F:4 iron, 4 sulfur cluster binding"/>
    <property type="evidence" value="ECO:0007669"/>
    <property type="project" value="UniProtKB-KW"/>
</dbReference>
<keyword evidence="4" id="KW-0479">Metal-binding</keyword>
<evidence type="ECO:0000256" key="6">
    <source>
        <dbReference type="ARBA" id="ARBA00023004"/>
    </source>
</evidence>
<evidence type="ECO:0000313" key="10">
    <source>
        <dbReference type="EMBL" id="GAE02440.1"/>
    </source>
</evidence>
<dbReference type="EMBL" id="DF384213">
    <property type="protein sequence ID" value="GAE02440.1"/>
    <property type="molecule type" value="Genomic_DNA"/>
</dbReference>
<keyword evidence="6" id="KW-0408">Iron</keyword>
<dbReference type="Gene3D" id="1.10.599.10">
    <property type="entry name" value="Aldehyde Ferredoxin Oxidoreductase Protein, subunit A, domain 3"/>
    <property type="match status" value="1"/>
</dbReference>
<dbReference type="RefSeq" id="WP_030035219.1">
    <property type="nucleotide sequence ID" value="NZ_DF384213.1"/>
</dbReference>
<dbReference type="GO" id="GO:0009055">
    <property type="term" value="F:electron transfer activity"/>
    <property type="evidence" value="ECO:0007669"/>
    <property type="project" value="InterPro"/>
</dbReference>
<dbReference type="InterPro" id="IPR036503">
    <property type="entry name" value="Ald_Fedxn_OxRdtase_N_sf"/>
</dbReference>
<comment type="similarity">
    <text evidence="2">Belongs to the AOR/FOR family.</text>
</comment>
<evidence type="ECO:0000256" key="3">
    <source>
        <dbReference type="ARBA" id="ARBA00022485"/>
    </source>
</evidence>
<dbReference type="InterPro" id="IPR036021">
    <property type="entry name" value="Tungsten_al_ferr_oxy-like_C"/>
</dbReference>
<dbReference type="InterPro" id="IPR013984">
    <property type="entry name" value="Ald_Fedxn_OxRdtase_dom2"/>
</dbReference>
<dbReference type="Pfam" id="PF01314">
    <property type="entry name" value="AFOR_C"/>
    <property type="match status" value="1"/>
</dbReference>
<dbReference type="Gene3D" id="3.60.9.10">
    <property type="entry name" value="Aldehyde ferredoxin oxidoreductase, N-terminal domain"/>
    <property type="match status" value="1"/>
</dbReference>
<keyword evidence="7" id="KW-0411">Iron-sulfur</keyword>
<evidence type="ECO:0000256" key="1">
    <source>
        <dbReference type="ARBA" id="ARBA00001966"/>
    </source>
</evidence>
<dbReference type="SUPFAM" id="SSF56228">
    <property type="entry name" value="Aldehyde ferredoxin oxidoreductase, N-terminal domain"/>
    <property type="match status" value="1"/>
</dbReference>
<evidence type="ECO:0000256" key="4">
    <source>
        <dbReference type="ARBA" id="ARBA00022723"/>
    </source>
</evidence>
<proteinExistence type="inferred from homology"/>
<comment type="cofactor">
    <cofactor evidence="8">
        <name>tungstopterin</name>
        <dbReference type="ChEBI" id="CHEBI:30402"/>
    </cofactor>
</comment>
<dbReference type="AlphaFoldDB" id="A0A0S6U680"/>
<dbReference type="Pfam" id="PF02730">
    <property type="entry name" value="AFOR_N"/>
    <property type="match status" value="1"/>
</dbReference>
<evidence type="ECO:0000256" key="5">
    <source>
        <dbReference type="ARBA" id="ARBA00023002"/>
    </source>
</evidence>
<evidence type="ECO:0000256" key="7">
    <source>
        <dbReference type="ARBA" id="ARBA00023014"/>
    </source>
</evidence>
<feature type="domain" description="Aldehyde ferredoxin oxidoreductase N-terminal" evidence="9">
    <location>
        <begin position="4"/>
        <end position="206"/>
    </location>
</feature>
<dbReference type="Proteomes" id="UP000054164">
    <property type="component" value="Unassembled WGS sequence"/>
</dbReference>
<accession>A0A0S6U680</accession>
<dbReference type="PANTHER" id="PTHR30038">
    <property type="entry name" value="ALDEHYDE FERREDOXIN OXIDOREDUCTASE"/>
    <property type="match status" value="1"/>
</dbReference>
<keyword evidence="5" id="KW-0560">Oxidoreductase</keyword>
<evidence type="ECO:0000259" key="9">
    <source>
        <dbReference type="SMART" id="SM00790"/>
    </source>
</evidence>
<dbReference type="GO" id="GO:0016625">
    <property type="term" value="F:oxidoreductase activity, acting on the aldehyde or oxo group of donors, iron-sulfur protein as acceptor"/>
    <property type="evidence" value="ECO:0007669"/>
    <property type="project" value="InterPro"/>
</dbReference>
<dbReference type="InterPro" id="IPR051919">
    <property type="entry name" value="W-dependent_AOR"/>
</dbReference>
<gene>
    <name evidence="10" type="ORF">CBO05C_2130</name>
</gene>
<reference evidence="10" key="1">
    <citation type="submission" date="2013-10" db="EMBL/GenBank/DDBJ databases">
        <title>Draft genome sequence of Clostridium botulinum type B strain Osaka05.</title>
        <authorList>
            <person name="Sakaguchi Y."/>
            <person name="Hosomi K."/>
            <person name="Uchiyama J."/>
            <person name="Ogura Y."/>
            <person name="Sakaguchi M."/>
            <person name="Kohda T."/>
            <person name="Mukamoto M."/>
            <person name="Misawa N."/>
            <person name="Matsuzaki S."/>
            <person name="Hayashi T."/>
            <person name="Kozaki S."/>
        </authorList>
    </citation>
    <scope>NUCLEOTIDE SEQUENCE</scope>
    <source>
        <strain evidence="10">Osaka05</strain>
    </source>
</reference>
<evidence type="ECO:0000256" key="2">
    <source>
        <dbReference type="ARBA" id="ARBA00011032"/>
    </source>
</evidence>